<evidence type="ECO:0000256" key="7">
    <source>
        <dbReference type="ARBA" id="ARBA00023002"/>
    </source>
</evidence>
<keyword evidence="9" id="KW-0503">Monooxygenase</keyword>
<dbReference type="GO" id="GO:0046872">
    <property type="term" value="F:metal ion binding"/>
    <property type="evidence" value="ECO:0007669"/>
    <property type="project" value="UniProtKB-KW"/>
</dbReference>
<dbReference type="PANTHER" id="PTHR33353">
    <property type="entry name" value="PUTATIVE (AFU_ORTHOLOGUE AFUA_1G12560)-RELATED"/>
    <property type="match status" value="1"/>
</dbReference>
<keyword evidence="3" id="KW-0964">Secreted</keyword>
<feature type="domain" description="Auxiliary Activity family 9 catalytic" evidence="17">
    <location>
        <begin position="18"/>
        <end position="224"/>
    </location>
</feature>
<evidence type="ECO:0000256" key="10">
    <source>
        <dbReference type="ARBA" id="ARBA00023157"/>
    </source>
</evidence>
<evidence type="ECO:0000259" key="17">
    <source>
        <dbReference type="Pfam" id="PF03443"/>
    </source>
</evidence>
<accession>A0A9P4JW06</accession>
<dbReference type="EC" id="1.14.99.56" evidence="15"/>
<evidence type="ECO:0000256" key="9">
    <source>
        <dbReference type="ARBA" id="ARBA00023033"/>
    </source>
</evidence>
<comment type="catalytic activity">
    <reaction evidence="14">
        <text>[(1-&gt;4)-beta-D-glucosyl]n+m + reduced acceptor + O2 = 4-dehydro-beta-D-glucosyl-[(1-&gt;4)-beta-D-glucosyl]n-1 + [(1-&gt;4)-beta-D-glucosyl]m + acceptor + H2O.</text>
        <dbReference type="EC" id="1.14.99.56"/>
    </reaction>
</comment>
<proteinExistence type="inferred from homology"/>
<dbReference type="CDD" id="cd21175">
    <property type="entry name" value="LPMO_AA9"/>
    <property type="match status" value="1"/>
</dbReference>
<dbReference type="AlphaFoldDB" id="A0A9P4JW06"/>
<reference evidence="18" key="1">
    <citation type="journal article" date="2020" name="Stud. Mycol.">
        <title>101 Dothideomycetes genomes: a test case for predicting lifestyles and emergence of pathogens.</title>
        <authorList>
            <person name="Haridas S."/>
            <person name="Albert R."/>
            <person name="Binder M."/>
            <person name="Bloem J."/>
            <person name="Labutti K."/>
            <person name="Salamov A."/>
            <person name="Andreopoulos B."/>
            <person name="Baker S."/>
            <person name="Barry K."/>
            <person name="Bills G."/>
            <person name="Bluhm B."/>
            <person name="Cannon C."/>
            <person name="Castanera R."/>
            <person name="Culley D."/>
            <person name="Daum C."/>
            <person name="Ezra D."/>
            <person name="Gonzalez J."/>
            <person name="Henrissat B."/>
            <person name="Kuo A."/>
            <person name="Liang C."/>
            <person name="Lipzen A."/>
            <person name="Lutzoni F."/>
            <person name="Magnuson J."/>
            <person name="Mondo S."/>
            <person name="Nolan M."/>
            <person name="Ohm R."/>
            <person name="Pangilinan J."/>
            <person name="Park H.-J."/>
            <person name="Ramirez L."/>
            <person name="Alfaro M."/>
            <person name="Sun H."/>
            <person name="Tritt A."/>
            <person name="Yoshinaga Y."/>
            <person name="Zwiers L.-H."/>
            <person name="Turgeon B."/>
            <person name="Goodwin S."/>
            <person name="Spatafora J."/>
            <person name="Crous P."/>
            <person name="Grigoriev I."/>
        </authorList>
    </citation>
    <scope>NUCLEOTIDE SEQUENCE</scope>
    <source>
        <strain evidence="18">ATCC 74209</strain>
    </source>
</reference>
<keyword evidence="19" id="KW-1185">Reference proteome</keyword>
<evidence type="ECO:0000256" key="1">
    <source>
        <dbReference type="ARBA" id="ARBA00001973"/>
    </source>
</evidence>
<dbReference type="GO" id="GO:0004497">
    <property type="term" value="F:monooxygenase activity"/>
    <property type="evidence" value="ECO:0007669"/>
    <property type="project" value="UniProtKB-KW"/>
</dbReference>
<evidence type="ECO:0000256" key="12">
    <source>
        <dbReference type="ARBA" id="ARBA00023326"/>
    </source>
</evidence>
<evidence type="ECO:0000256" key="5">
    <source>
        <dbReference type="ARBA" id="ARBA00022729"/>
    </source>
</evidence>
<comment type="subcellular location">
    <subcellularLocation>
        <location evidence="2">Secreted</location>
    </subcellularLocation>
</comment>
<evidence type="ECO:0000256" key="16">
    <source>
        <dbReference type="SAM" id="SignalP"/>
    </source>
</evidence>
<dbReference type="Proteomes" id="UP000799536">
    <property type="component" value="Unassembled WGS sequence"/>
</dbReference>
<dbReference type="Gene3D" id="2.70.50.70">
    <property type="match status" value="1"/>
</dbReference>
<keyword evidence="4" id="KW-0479">Metal-binding</keyword>
<keyword evidence="5 16" id="KW-0732">Signal</keyword>
<evidence type="ECO:0000256" key="3">
    <source>
        <dbReference type="ARBA" id="ARBA00022525"/>
    </source>
</evidence>
<evidence type="ECO:0000256" key="15">
    <source>
        <dbReference type="ARBA" id="ARBA00047174"/>
    </source>
</evidence>
<comment type="similarity">
    <text evidence="13">Belongs to the polysaccharide monooxygenase AA9 family.</text>
</comment>
<keyword evidence="12" id="KW-0624">Polysaccharide degradation</keyword>
<comment type="cofactor">
    <cofactor evidence="1">
        <name>Cu(2+)</name>
        <dbReference type="ChEBI" id="CHEBI:29036"/>
    </cofactor>
</comment>
<name>A0A9P4JW06_9PLEO</name>
<evidence type="ECO:0000256" key="14">
    <source>
        <dbReference type="ARBA" id="ARBA00045077"/>
    </source>
</evidence>
<keyword evidence="10" id="KW-1015">Disulfide bond</keyword>
<organism evidence="18 19">
    <name type="scientific">Delitschia confertaspora ATCC 74209</name>
    <dbReference type="NCBI Taxonomy" id="1513339"/>
    <lineage>
        <taxon>Eukaryota</taxon>
        <taxon>Fungi</taxon>
        <taxon>Dikarya</taxon>
        <taxon>Ascomycota</taxon>
        <taxon>Pezizomycotina</taxon>
        <taxon>Dothideomycetes</taxon>
        <taxon>Pleosporomycetidae</taxon>
        <taxon>Pleosporales</taxon>
        <taxon>Delitschiaceae</taxon>
        <taxon>Delitschia</taxon>
    </lineage>
</organism>
<evidence type="ECO:0000313" key="19">
    <source>
        <dbReference type="Proteomes" id="UP000799536"/>
    </source>
</evidence>
<evidence type="ECO:0000256" key="2">
    <source>
        <dbReference type="ARBA" id="ARBA00004613"/>
    </source>
</evidence>
<keyword evidence="8" id="KW-0186">Copper</keyword>
<dbReference type="GO" id="GO:0030245">
    <property type="term" value="P:cellulose catabolic process"/>
    <property type="evidence" value="ECO:0007669"/>
    <property type="project" value="UniProtKB-KW"/>
</dbReference>
<keyword evidence="7" id="KW-0560">Oxidoreductase</keyword>
<evidence type="ECO:0000256" key="13">
    <source>
        <dbReference type="ARBA" id="ARBA00044502"/>
    </source>
</evidence>
<keyword evidence="6" id="KW-0136">Cellulose degradation</keyword>
<evidence type="ECO:0000256" key="6">
    <source>
        <dbReference type="ARBA" id="ARBA00023001"/>
    </source>
</evidence>
<keyword evidence="11" id="KW-0119">Carbohydrate metabolism</keyword>
<evidence type="ECO:0000313" key="18">
    <source>
        <dbReference type="EMBL" id="KAF2204462.1"/>
    </source>
</evidence>
<feature type="chain" id="PRO_5040460391" description="lytic cellulose monooxygenase (C4-dehydrogenating)" evidence="16">
    <location>
        <begin position="18"/>
        <end position="240"/>
    </location>
</feature>
<evidence type="ECO:0000256" key="11">
    <source>
        <dbReference type="ARBA" id="ARBA00023277"/>
    </source>
</evidence>
<gene>
    <name evidence="18" type="ORF">GQ43DRAFT_469035</name>
</gene>
<dbReference type="InterPro" id="IPR005103">
    <property type="entry name" value="AA9_LPMO"/>
</dbReference>
<evidence type="ECO:0000256" key="8">
    <source>
        <dbReference type="ARBA" id="ARBA00023008"/>
    </source>
</evidence>
<dbReference type="InterPro" id="IPR049892">
    <property type="entry name" value="AA9"/>
</dbReference>
<dbReference type="EMBL" id="ML993875">
    <property type="protein sequence ID" value="KAF2204462.1"/>
    <property type="molecule type" value="Genomic_DNA"/>
</dbReference>
<dbReference type="Pfam" id="PF03443">
    <property type="entry name" value="AA9"/>
    <property type="match status" value="1"/>
</dbReference>
<dbReference type="PANTHER" id="PTHR33353:SF10">
    <property type="entry name" value="ENDO-BETA-1,4-GLUCANASE D"/>
    <property type="match status" value="1"/>
</dbReference>
<dbReference type="OrthoDB" id="6038816at2759"/>
<evidence type="ECO:0000256" key="4">
    <source>
        <dbReference type="ARBA" id="ARBA00022723"/>
    </source>
</evidence>
<dbReference type="GO" id="GO:0005576">
    <property type="term" value="C:extracellular region"/>
    <property type="evidence" value="ECO:0007669"/>
    <property type="project" value="UniProtKB-SubCell"/>
</dbReference>
<feature type="signal peptide" evidence="16">
    <location>
        <begin position="1"/>
        <end position="17"/>
    </location>
</feature>
<sequence>MFSVGVFLLITANRVLAHYAFSALIVNSTLTEKWQYIRLTTPTYPSYYQDTLQPALFPIAPLFDLSSPSIRCGLNGTISGVETQTADVVAGSEVGFAVYQGPLFNPVINHHGPAMAYLSQAFRDLETYAGDGEWFKIGYLGAADSTTWIASDAHQLNFTIPASTPPEKYLLRVEHLNLLDHLNSTQFYVNCAQINIIGQGGGTPGPLVRFPGAYNPTDAGILVPAESAFIVEWLKQFAIY</sequence>
<comment type="caution">
    <text evidence="18">The sequence shown here is derived from an EMBL/GenBank/DDBJ whole genome shotgun (WGS) entry which is preliminary data.</text>
</comment>
<protein>
    <recommendedName>
        <fullName evidence="15">lytic cellulose monooxygenase (C4-dehydrogenating)</fullName>
        <ecNumber evidence="15">1.14.99.56</ecNumber>
    </recommendedName>
</protein>